<evidence type="ECO:0000259" key="4">
    <source>
        <dbReference type="Pfam" id="PF14244"/>
    </source>
</evidence>
<dbReference type="EMBL" id="AM425201">
    <property type="protein sequence ID" value="CAN64502.1"/>
    <property type="molecule type" value="Genomic_DNA"/>
</dbReference>
<dbReference type="Pfam" id="PF07727">
    <property type="entry name" value="RVT_2"/>
    <property type="match status" value="1"/>
</dbReference>
<dbReference type="PANTHER" id="PTHR37610">
    <property type="entry name" value="CCHC-TYPE DOMAIN-CONTAINING PROTEIN"/>
    <property type="match status" value="1"/>
</dbReference>
<dbReference type="InterPro" id="IPR029472">
    <property type="entry name" value="Copia-like_N"/>
</dbReference>
<evidence type="ECO:0000313" key="5">
    <source>
        <dbReference type="EMBL" id="CAN64502.1"/>
    </source>
</evidence>
<dbReference type="PANTHER" id="PTHR37610:SF81">
    <property type="entry name" value="RETROTRANSPOSON COPIA-LIKE N-TERMINAL DOMAIN-CONTAINING PROTEIN"/>
    <property type="match status" value="1"/>
</dbReference>
<dbReference type="InterPro" id="IPR005162">
    <property type="entry name" value="Retrotrans_gag_dom"/>
</dbReference>
<evidence type="ECO:0000259" key="3">
    <source>
        <dbReference type="Pfam" id="PF07727"/>
    </source>
</evidence>
<feature type="compositionally biased region" description="Polar residues" evidence="1">
    <location>
        <begin position="8"/>
        <end position="20"/>
    </location>
</feature>
<organism evidence="5">
    <name type="scientific">Vitis vinifera</name>
    <name type="common">Grape</name>
    <dbReference type="NCBI Taxonomy" id="29760"/>
    <lineage>
        <taxon>Eukaryota</taxon>
        <taxon>Viridiplantae</taxon>
        <taxon>Streptophyta</taxon>
        <taxon>Embryophyta</taxon>
        <taxon>Tracheophyta</taxon>
        <taxon>Spermatophyta</taxon>
        <taxon>Magnoliopsida</taxon>
        <taxon>eudicotyledons</taxon>
        <taxon>Gunneridae</taxon>
        <taxon>Pentapetalae</taxon>
        <taxon>rosids</taxon>
        <taxon>Vitales</taxon>
        <taxon>Vitaceae</taxon>
        <taxon>Viteae</taxon>
        <taxon>Vitis</taxon>
    </lineage>
</organism>
<feature type="domain" description="Retrotransposon gag" evidence="2">
    <location>
        <begin position="98"/>
        <end position="168"/>
    </location>
</feature>
<name>A5AF84_VITVI</name>
<protein>
    <recommendedName>
        <fullName evidence="6">Retrovirus-related Pol polyprotein from transposon RE1</fullName>
    </recommendedName>
</protein>
<accession>A5AF84</accession>
<evidence type="ECO:0000259" key="2">
    <source>
        <dbReference type="Pfam" id="PF03732"/>
    </source>
</evidence>
<dbReference type="SUPFAM" id="SSF56672">
    <property type="entry name" value="DNA/RNA polymerases"/>
    <property type="match status" value="1"/>
</dbReference>
<feature type="domain" description="Retrotransposon Copia-like N-terminal" evidence="4">
    <location>
        <begin position="33"/>
        <end position="79"/>
    </location>
</feature>
<feature type="region of interest" description="Disordered" evidence="1">
    <location>
        <begin position="1"/>
        <end position="20"/>
    </location>
</feature>
<dbReference type="InterPro" id="IPR043502">
    <property type="entry name" value="DNA/RNA_pol_sf"/>
</dbReference>
<dbReference type="Pfam" id="PF03732">
    <property type="entry name" value="Retrotrans_gag"/>
    <property type="match status" value="1"/>
</dbReference>
<dbReference type="AlphaFoldDB" id="A5AF84"/>
<sequence length="660" mass="74201">MTEEENASMANSHSSNGSIQNLSDDSSNCYYLHPSDNPGALLVSKIFTGKNYIVWSRSMSIALTVKNKIACVDGSLVQPITNEPYLCVAWLRANNLVLSWLMNSIAKEIYGSLLYFTNAFDIWEELKIRYLRNDGPRVFSLEKSLSSISQNSKSVTEYFSEFKALWDEYISYRPISNCRCGNFNRCSSIRSQLLLQSPLPSMSRVFSLLLQEESQRSLTNAVGISIDSQAMVAEQSSRTVSTSNTRFIKQKGMFDAICSHCGYSGHLVDKCFQLIGYPLGWKGPRGKRFNSTPTAAKKFQRLPTANNTNVLEQNSNEIKALEHNKTWDLAILPPNKTAIGCKWVYQVKFKADGSVERYKARLVAKGYTQQEGLDFFNTYSPIAKMTIVRVLLAIATAKQWYLHQLNVNNAFLHGDLNEEVYMQLPPGFSTPNDPQVCKLKKSLYGLRQASRQWNSKLSSSLLKFGFNQAKSDSSLFIRQTSTSFIALLIYVDDVIIASNDLKEIDVVKRFLHESFTIKDLGELKYFLGIEVARSAKGIVLSQQKYTMDVLKDSGFFSSKPVGFPMESNLKLTANDSSPLLSNPASYRRLIGRLLYLTITRPDLAYAVQALSQFMSNPHSTHLQAAERVLRYIKATPGQGLFLKASSYLHLKAYSDSDWGG</sequence>
<reference evidence="5" key="1">
    <citation type="journal article" date="2007" name="PLoS ONE">
        <title>The first genome sequence of an elite grapevine cultivar (Pinot noir Vitis vinifera L.): coping with a highly heterozygous genome.</title>
        <authorList>
            <person name="Velasco R."/>
            <person name="Zharkikh A."/>
            <person name="Troggio M."/>
            <person name="Cartwright D.A."/>
            <person name="Cestaro A."/>
            <person name="Pruss D."/>
            <person name="Pindo M."/>
            <person name="FitzGerald L.M."/>
            <person name="Vezzulli S."/>
            <person name="Reid J."/>
            <person name="Malacarne G."/>
            <person name="Iliev D."/>
            <person name="Coppola G."/>
            <person name="Wardell B."/>
            <person name="Micheletti D."/>
            <person name="Macalma T."/>
            <person name="Facci M."/>
            <person name="Mitchell J.T."/>
            <person name="Perazzolli M."/>
            <person name="Eldredge G."/>
            <person name="Gatto P."/>
            <person name="Oyzerski R."/>
            <person name="Moretto M."/>
            <person name="Gutin N."/>
            <person name="Stefanini M."/>
            <person name="Chen Y."/>
            <person name="Segala C."/>
            <person name="Davenport C."/>
            <person name="Dematte L."/>
            <person name="Mraz A."/>
            <person name="Battilana J."/>
            <person name="Stormo K."/>
            <person name="Costa F."/>
            <person name="Tao Q."/>
            <person name="Si-Ammour A."/>
            <person name="Harkins T."/>
            <person name="Lackey A."/>
            <person name="Perbost C."/>
            <person name="Taillon B."/>
            <person name="Stella A."/>
            <person name="Solovyev V."/>
            <person name="Fawcett J.A."/>
            <person name="Sterck L."/>
            <person name="Vandepoele K."/>
            <person name="Grando S.M."/>
            <person name="Toppo S."/>
            <person name="Moser C."/>
            <person name="Lanchbury J."/>
            <person name="Bogden R."/>
            <person name="Skolnick M."/>
            <person name="Sgaramella V."/>
            <person name="Bhatnagar S.K."/>
            <person name="Fontana P."/>
            <person name="Gutin A."/>
            <person name="Van de Peer Y."/>
            <person name="Salamini F."/>
            <person name="Viola R."/>
        </authorList>
    </citation>
    <scope>NUCLEOTIDE SEQUENCE</scope>
</reference>
<gene>
    <name evidence="5" type="ORF">VITISV_020342</name>
</gene>
<evidence type="ECO:0000256" key="1">
    <source>
        <dbReference type="SAM" id="MobiDB-lite"/>
    </source>
</evidence>
<dbReference type="Pfam" id="PF14244">
    <property type="entry name" value="Retrotran_gag_3"/>
    <property type="match status" value="1"/>
</dbReference>
<proteinExistence type="predicted"/>
<feature type="domain" description="Reverse transcriptase Ty1/copia-type" evidence="3">
    <location>
        <begin position="324"/>
        <end position="566"/>
    </location>
</feature>
<evidence type="ECO:0008006" key="6">
    <source>
        <dbReference type="Google" id="ProtNLM"/>
    </source>
</evidence>
<dbReference type="InterPro" id="IPR013103">
    <property type="entry name" value="RVT_2"/>
</dbReference>